<keyword evidence="2 7" id="KW-0732">Signal</keyword>
<evidence type="ECO:0000256" key="6">
    <source>
        <dbReference type="SAM" id="Phobius"/>
    </source>
</evidence>
<reference evidence="9" key="1">
    <citation type="submission" date="2025-08" db="UniProtKB">
        <authorList>
            <consortium name="Ensembl"/>
        </authorList>
    </citation>
    <scope>IDENTIFICATION</scope>
</reference>
<dbReference type="RefSeq" id="XP_034416688.1">
    <property type="nucleotide sequence ID" value="XM_034560797.1"/>
</dbReference>
<evidence type="ECO:0000313" key="9">
    <source>
        <dbReference type="Ensembl" id="ENSCLMP00005031607.1"/>
    </source>
</evidence>
<feature type="domain" description="Ig-like" evidence="8">
    <location>
        <begin position="118"/>
        <end position="194"/>
    </location>
</feature>
<reference evidence="9" key="2">
    <citation type="submission" date="2025-09" db="UniProtKB">
        <authorList>
            <consortium name="Ensembl"/>
        </authorList>
    </citation>
    <scope>IDENTIFICATION</scope>
</reference>
<dbReference type="InterPro" id="IPR015631">
    <property type="entry name" value="CD2/SLAM_rcpt"/>
</dbReference>
<protein>
    <recommendedName>
        <fullName evidence="8">Ig-like domain-containing protein</fullName>
    </recommendedName>
</protein>
<evidence type="ECO:0000256" key="5">
    <source>
        <dbReference type="SAM" id="MobiDB-lite"/>
    </source>
</evidence>
<name>A0A8C3G3F1_CYCLU</name>
<dbReference type="Proteomes" id="UP000694565">
    <property type="component" value="Unplaced"/>
</dbReference>
<feature type="chain" id="PRO_5034072697" description="Ig-like domain-containing protein" evidence="7">
    <location>
        <begin position="20"/>
        <end position="623"/>
    </location>
</feature>
<feature type="compositionally biased region" description="Basic and acidic residues" evidence="5">
    <location>
        <begin position="348"/>
        <end position="368"/>
    </location>
</feature>
<dbReference type="SUPFAM" id="SSF48726">
    <property type="entry name" value="Immunoglobulin"/>
    <property type="match status" value="1"/>
</dbReference>
<feature type="compositionally biased region" description="Basic and acidic residues" evidence="5">
    <location>
        <begin position="291"/>
        <end position="311"/>
    </location>
</feature>
<feature type="compositionally biased region" description="Acidic residues" evidence="5">
    <location>
        <begin position="391"/>
        <end position="408"/>
    </location>
</feature>
<feature type="compositionally biased region" description="Basic and acidic residues" evidence="5">
    <location>
        <begin position="255"/>
        <end position="275"/>
    </location>
</feature>
<keyword evidence="3 6" id="KW-0472">Membrane</keyword>
<feature type="compositionally biased region" description="Basic and acidic residues" evidence="5">
    <location>
        <begin position="495"/>
        <end position="527"/>
    </location>
</feature>
<proteinExistence type="predicted"/>
<dbReference type="InterPro" id="IPR013783">
    <property type="entry name" value="Ig-like_fold"/>
</dbReference>
<keyword evidence="4" id="KW-0325">Glycoprotein</keyword>
<dbReference type="PANTHER" id="PTHR12080:SF55">
    <property type="entry name" value="LYMPHOCYTE FUNCTION-ASSOCIATED ANTIGEN 3"/>
    <property type="match status" value="1"/>
</dbReference>
<feature type="region of interest" description="Disordered" evidence="5">
    <location>
        <begin position="243"/>
        <end position="623"/>
    </location>
</feature>
<keyword evidence="10" id="KW-1185">Reference proteome</keyword>
<comment type="subcellular location">
    <subcellularLocation>
        <location evidence="1">Membrane</location>
    </subcellularLocation>
</comment>
<evidence type="ECO:0000259" key="8">
    <source>
        <dbReference type="PROSITE" id="PS50835"/>
    </source>
</evidence>
<dbReference type="AlphaFoldDB" id="A0A8C3G3F1"/>
<keyword evidence="6" id="KW-0812">Transmembrane</keyword>
<evidence type="ECO:0000313" key="10">
    <source>
        <dbReference type="Proteomes" id="UP000694565"/>
    </source>
</evidence>
<sequence length="623" mass="68477">MAARYFLFYFIFIPSCLVAGQPSQYALKGGRGFLRPDIAGHPDGILWKYNGNKVVEFNGKEQEVFSPYEHRITLDWVSAELDISDVRFEDSGDYELEVDIRKVLHRSFHKLEVIDTVPKPTISCEMNDGGSSNVSGELLCSAEPRQPQSFMTFEWRTHGDVWPGPRLPISLGDAYDDEVYSCSVSNLLSREEATFPAKDCYPDESSSVILIACLVVAFLLACLLVCLAILYCKLRHKACFAKHDLENPSPPGRTEGSDRKEAQNAERRPLVHRESTLPSTQPLGRFFRGNMRPDESARDQKQDPDSDHDTEQEHEENEEDGKPKEGDADAGAHGESPEEDVPQSDPSDSEKDNEPDPAHARVSDHFSEDTQLEPKLPSSSEHPSHNTEPEREADEDEEAQSAPADDETSPAAQPHSPLTETSANMAPKDTAGEDEEVANSDPIAGESAETHVRGSDSSGEGDRKGSDDSGEDEQLSTGGSKTLLHDLNLSQEETNTSKDNERETVEPVSEDKDKRKTDGVSESDRDLYSATSRHPQSSTPTQPDNRNTDTCPESPDSAHAPPDEGEDLKTCTDSDETDGQSDEGEGETAEDQNEVQCGLQGEKHVNESCSGDAVGRKKEEVVA</sequence>
<gene>
    <name evidence="9" type="primary">LOC117749990</name>
</gene>
<dbReference type="PANTHER" id="PTHR12080">
    <property type="entry name" value="SIGNALING LYMPHOCYTIC ACTIVATION MOLECULE"/>
    <property type="match status" value="1"/>
</dbReference>
<dbReference type="OrthoDB" id="9427418at2759"/>
<feature type="transmembrane region" description="Helical" evidence="6">
    <location>
        <begin position="208"/>
        <end position="232"/>
    </location>
</feature>
<dbReference type="InterPro" id="IPR007110">
    <property type="entry name" value="Ig-like_dom"/>
</dbReference>
<dbReference type="GeneTree" id="ENSGT01140000282714"/>
<feature type="compositionally biased region" description="Acidic residues" evidence="5">
    <location>
        <begin position="573"/>
        <end position="593"/>
    </location>
</feature>
<evidence type="ECO:0000256" key="4">
    <source>
        <dbReference type="ARBA" id="ARBA00023180"/>
    </source>
</evidence>
<evidence type="ECO:0000256" key="3">
    <source>
        <dbReference type="ARBA" id="ARBA00023136"/>
    </source>
</evidence>
<dbReference type="KEGG" id="clum:117749990"/>
<evidence type="ECO:0000256" key="2">
    <source>
        <dbReference type="ARBA" id="ARBA00022729"/>
    </source>
</evidence>
<dbReference type="GeneID" id="117749990"/>
<dbReference type="GO" id="GO:0016020">
    <property type="term" value="C:membrane"/>
    <property type="evidence" value="ECO:0007669"/>
    <property type="project" value="UniProtKB-SubCell"/>
</dbReference>
<dbReference type="InterPro" id="IPR036179">
    <property type="entry name" value="Ig-like_dom_sf"/>
</dbReference>
<dbReference type="PROSITE" id="PS50835">
    <property type="entry name" value="IG_LIKE"/>
    <property type="match status" value="1"/>
</dbReference>
<feature type="signal peptide" evidence="7">
    <location>
        <begin position="1"/>
        <end position="19"/>
    </location>
</feature>
<accession>A0A8C3G3F1</accession>
<keyword evidence="6" id="KW-1133">Transmembrane helix</keyword>
<dbReference type="Gene3D" id="2.60.40.10">
    <property type="entry name" value="Immunoglobulins"/>
    <property type="match status" value="1"/>
</dbReference>
<feature type="compositionally biased region" description="Basic and acidic residues" evidence="5">
    <location>
        <begin position="448"/>
        <end position="467"/>
    </location>
</feature>
<evidence type="ECO:0000256" key="7">
    <source>
        <dbReference type="SAM" id="SignalP"/>
    </source>
</evidence>
<evidence type="ECO:0000256" key="1">
    <source>
        <dbReference type="ARBA" id="ARBA00004370"/>
    </source>
</evidence>
<feature type="compositionally biased region" description="Basic and acidic residues" evidence="5">
    <location>
        <begin position="320"/>
        <end position="336"/>
    </location>
</feature>
<dbReference type="Ensembl" id="ENSCLMT00005032969.1">
    <property type="protein sequence ID" value="ENSCLMP00005031607.1"/>
    <property type="gene ID" value="ENSCLMG00005015263.1"/>
</dbReference>
<organism evidence="9 10">
    <name type="scientific">Cyclopterus lumpus</name>
    <name type="common">Lumpsucker</name>
    <dbReference type="NCBI Taxonomy" id="8103"/>
    <lineage>
        <taxon>Eukaryota</taxon>
        <taxon>Metazoa</taxon>
        <taxon>Chordata</taxon>
        <taxon>Craniata</taxon>
        <taxon>Vertebrata</taxon>
        <taxon>Euteleostomi</taxon>
        <taxon>Actinopterygii</taxon>
        <taxon>Neopterygii</taxon>
        <taxon>Teleostei</taxon>
        <taxon>Neoteleostei</taxon>
        <taxon>Acanthomorphata</taxon>
        <taxon>Eupercaria</taxon>
        <taxon>Perciformes</taxon>
        <taxon>Cottioidei</taxon>
        <taxon>Cottales</taxon>
        <taxon>Cyclopteridae</taxon>
        <taxon>Cyclopterus</taxon>
    </lineage>
</organism>
<feature type="compositionally biased region" description="Polar residues" evidence="5">
    <location>
        <begin position="529"/>
        <end position="551"/>
    </location>
</feature>
<feature type="compositionally biased region" description="Basic and acidic residues" evidence="5">
    <location>
        <begin position="614"/>
        <end position="623"/>
    </location>
</feature>